<dbReference type="EMBL" id="PTIX01000003">
    <property type="protein sequence ID" value="PPK69680.1"/>
    <property type="molecule type" value="Genomic_DNA"/>
</dbReference>
<dbReference type="OrthoDB" id="9812570at2"/>
<organism evidence="1 2">
    <name type="scientific">Actinokineospora auranticolor</name>
    <dbReference type="NCBI Taxonomy" id="155976"/>
    <lineage>
        <taxon>Bacteria</taxon>
        <taxon>Bacillati</taxon>
        <taxon>Actinomycetota</taxon>
        <taxon>Actinomycetes</taxon>
        <taxon>Pseudonocardiales</taxon>
        <taxon>Pseudonocardiaceae</taxon>
        <taxon>Actinokineospora</taxon>
    </lineage>
</organism>
<dbReference type="RefSeq" id="WP_104478096.1">
    <property type="nucleotide sequence ID" value="NZ_CP154825.1"/>
</dbReference>
<reference evidence="1 2" key="1">
    <citation type="submission" date="2018-02" db="EMBL/GenBank/DDBJ databases">
        <title>Genomic Encyclopedia of Archaeal and Bacterial Type Strains, Phase II (KMG-II): from individual species to whole genera.</title>
        <authorList>
            <person name="Goeker M."/>
        </authorList>
    </citation>
    <scope>NUCLEOTIDE SEQUENCE [LARGE SCALE GENOMIC DNA]</scope>
    <source>
        <strain evidence="1 2">YU 961-1</strain>
    </source>
</reference>
<dbReference type="Proteomes" id="UP000239203">
    <property type="component" value="Unassembled WGS sequence"/>
</dbReference>
<sequence length="134" mass="15263">MFDDFAEEFPGHRLSVVDLRPICDCGWAADRYFPTTEDATTHWLRDHAFPAVESQPPNWLVVKSDVLREQVEEMITTRPEAALKLLAEVEKWHRPLTTKAVQAARHRGASWTDVGSALGVSRQAAHERFRALEL</sequence>
<accession>A0A2S6GWY9</accession>
<gene>
    <name evidence="1" type="ORF">CLV40_103290</name>
</gene>
<comment type="caution">
    <text evidence="1">The sequence shown here is derived from an EMBL/GenBank/DDBJ whole genome shotgun (WGS) entry which is preliminary data.</text>
</comment>
<name>A0A2S6GWY9_9PSEU</name>
<evidence type="ECO:0008006" key="3">
    <source>
        <dbReference type="Google" id="ProtNLM"/>
    </source>
</evidence>
<keyword evidence="2" id="KW-1185">Reference proteome</keyword>
<protein>
    <recommendedName>
        <fullName evidence="3">Homeodomain-like domain-containing protein</fullName>
    </recommendedName>
</protein>
<proteinExistence type="predicted"/>
<evidence type="ECO:0000313" key="1">
    <source>
        <dbReference type="EMBL" id="PPK69680.1"/>
    </source>
</evidence>
<dbReference type="AlphaFoldDB" id="A0A2S6GWY9"/>
<evidence type="ECO:0000313" key="2">
    <source>
        <dbReference type="Proteomes" id="UP000239203"/>
    </source>
</evidence>